<protein>
    <submittedName>
        <fullName evidence="3">Poly-gamma-glutamate synthesis protein (Capsule biosynthesis protein)</fullName>
    </submittedName>
</protein>
<evidence type="ECO:0000313" key="3">
    <source>
        <dbReference type="EMBL" id="MDR7136005.1"/>
    </source>
</evidence>
<keyword evidence="4" id="KW-1185">Reference proteome</keyword>
<reference evidence="3 4" key="1">
    <citation type="submission" date="2023-07" db="EMBL/GenBank/DDBJ databases">
        <title>Sorghum-associated microbial communities from plants grown in Nebraska, USA.</title>
        <authorList>
            <person name="Schachtman D."/>
        </authorList>
    </citation>
    <scope>NUCLEOTIDE SEQUENCE [LARGE SCALE GENOMIC DNA]</scope>
    <source>
        <strain evidence="3 4">BE198</strain>
    </source>
</reference>
<evidence type="ECO:0000313" key="4">
    <source>
        <dbReference type="Proteomes" id="UP001251524"/>
    </source>
</evidence>
<dbReference type="Pfam" id="PF09587">
    <property type="entry name" value="PGA_cap"/>
    <property type="match status" value="1"/>
</dbReference>
<dbReference type="CDD" id="cd07381">
    <property type="entry name" value="MPP_CapA"/>
    <property type="match status" value="1"/>
</dbReference>
<dbReference type="InterPro" id="IPR029052">
    <property type="entry name" value="Metallo-depent_PP-like"/>
</dbReference>
<dbReference type="SMART" id="SM00854">
    <property type="entry name" value="PGA_cap"/>
    <property type="match status" value="1"/>
</dbReference>
<dbReference type="PROSITE" id="PS51318">
    <property type="entry name" value="TAT"/>
    <property type="match status" value="1"/>
</dbReference>
<dbReference type="InterPro" id="IPR019079">
    <property type="entry name" value="Capsule_synth_CapA"/>
</dbReference>
<sequence length="409" mass="45051">MQDRRRFLRCSTGIVLGAMAGTAAVAGLVKRQSKPAKDAPQARSVRLFLCGDVMLGRGIDQILPQPSDPRLHETYVRDARDYLELARRRGAEIPVPANFDYVWGDALDALAAHKPQLRIVNLETSITRNDQPWPKGIHYRMHPRNAPSLVAAGIDCCVLANNHVLDWGREGLLETLRTLRGLRIASAGAGADRAAARAPAILPLPDGARVLAFAAATDDSGVPESWDAEPDRPGVWRLPDLSDKTVSSIAAEVARHRQAGDRVLFSLHWGDNWGYELEPGQRAFAHALIDEAGVDLVHGHSSHHPRTLEVHHGHLILYGCGDFLNDYEGITGHESYRGELGLMYFPSLDGVSGKLLELELVPTRVQGFRVNRAGDDDRRWLLARLEREYARFGCRALRGEDGDFSVACA</sequence>
<dbReference type="InterPro" id="IPR052169">
    <property type="entry name" value="CW_Biosynth-Accessory"/>
</dbReference>
<evidence type="ECO:0000259" key="2">
    <source>
        <dbReference type="SMART" id="SM00854"/>
    </source>
</evidence>
<organism evidence="3 4">
    <name type="scientific">Lysobacter niastensis</name>
    <dbReference type="NCBI Taxonomy" id="380629"/>
    <lineage>
        <taxon>Bacteria</taxon>
        <taxon>Pseudomonadati</taxon>
        <taxon>Pseudomonadota</taxon>
        <taxon>Gammaproteobacteria</taxon>
        <taxon>Lysobacterales</taxon>
        <taxon>Lysobacteraceae</taxon>
        <taxon>Lysobacter</taxon>
    </lineage>
</organism>
<dbReference type="Gene3D" id="3.60.21.10">
    <property type="match status" value="1"/>
</dbReference>
<dbReference type="Proteomes" id="UP001251524">
    <property type="component" value="Unassembled WGS sequence"/>
</dbReference>
<comment type="similarity">
    <text evidence="1">Belongs to the CapA family.</text>
</comment>
<feature type="domain" description="Capsule synthesis protein CapA" evidence="2">
    <location>
        <begin position="46"/>
        <end position="327"/>
    </location>
</feature>
<gene>
    <name evidence="3" type="ORF">J2X06_003223</name>
</gene>
<dbReference type="PANTHER" id="PTHR33393">
    <property type="entry name" value="POLYGLUTAMINE SYNTHESIS ACCESSORY PROTEIN RV0574C-RELATED"/>
    <property type="match status" value="1"/>
</dbReference>
<comment type="caution">
    <text evidence="3">The sequence shown here is derived from an EMBL/GenBank/DDBJ whole genome shotgun (WGS) entry which is preliminary data.</text>
</comment>
<dbReference type="SUPFAM" id="SSF56300">
    <property type="entry name" value="Metallo-dependent phosphatases"/>
    <property type="match status" value="1"/>
</dbReference>
<name>A0ABU1WF20_9GAMM</name>
<proteinExistence type="inferred from homology"/>
<accession>A0ABU1WF20</accession>
<dbReference type="InterPro" id="IPR006311">
    <property type="entry name" value="TAT_signal"/>
</dbReference>
<dbReference type="EMBL" id="JAVDVY010000003">
    <property type="protein sequence ID" value="MDR7136005.1"/>
    <property type="molecule type" value="Genomic_DNA"/>
</dbReference>
<dbReference type="PANTHER" id="PTHR33393:SF11">
    <property type="entry name" value="POLYGLUTAMINE SYNTHESIS ACCESSORY PROTEIN RV0574C-RELATED"/>
    <property type="match status" value="1"/>
</dbReference>
<evidence type="ECO:0000256" key="1">
    <source>
        <dbReference type="ARBA" id="ARBA00005662"/>
    </source>
</evidence>
<dbReference type="RefSeq" id="WP_310064127.1">
    <property type="nucleotide sequence ID" value="NZ_JAVDVY010000003.1"/>
</dbReference>